<keyword evidence="2" id="KW-1185">Reference proteome</keyword>
<dbReference type="VEuPathDB" id="VectorBase:RPRC006936"/>
<proteinExistence type="predicted"/>
<dbReference type="EMBL" id="ACPB03003316">
    <property type="status" value="NOT_ANNOTATED_CDS"/>
    <property type="molecule type" value="Genomic_DNA"/>
</dbReference>
<name>T1HSB6_RHOPR</name>
<dbReference type="HOGENOM" id="CLU_181024_0_0_1"/>
<sequence length="77" mass="9064">MLILAGREKEMNTNDLQTSLPYHPTALDEHIMLFLHSNYFSVEKTKNTIETYFVVRAENPELFCNWDITALEQAFRI</sequence>
<dbReference type="AlphaFoldDB" id="T1HSB6"/>
<dbReference type="EMBL" id="ACPB03003317">
    <property type="status" value="NOT_ANNOTATED_CDS"/>
    <property type="molecule type" value="Genomic_DNA"/>
</dbReference>
<dbReference type="InParanoid" id="T1HSB6"/>
<protein>
    <submittedName>
        <fullName evidence="1">Uncharacterized protein</fullName>
    </submittedName>
</protein>
<evidence type="ECO:0000313" key="2">
    <source>
        <dbReference type="Proteomes" id="UP000015103"/>
    </source>
</evidence>
<dbReference type="EMBL" id="ACPB03003315">
    <property type="status" value="NOT_ANNOTATED_CDS"/>
    <property type="molecule type" value="Genomic_DNA"/>
</dbReference>
<dbReference type="InterPro" id="IPR036273">
    <property type="entry name" value="CRAL/TRIO_N_dom_sf"/>
</dbReference>
<dbReference type="SUPFAM" id="SSF46938">
    <property type="entry name" value="CRAL/TRIO N-terminal domain"/>
    <property type="match status" value="1"/>
</dbReference>
<accession>T1HSB6</accession>
<dbReference type="EnsemblMetazoa" id="RPRC006936-RA">
    <property type="protein sequence ID" value="RPRC006936-PA"/>
    <property type="gene ID" value="RPRC006936"/>
</dbReference>
<reference evidence="1" key="1">
    <citation type="submission" date="2015-05" db="UniProtKB">
        <authorList>
            <consortium name="EnsemblMetazoa"/>
        </authorList>
    </citation>
    <scope>IDENTIFICATION</scope>
</reference>
<organism evidence="1 2">
    <name type="scientific">Rhodnius prolixus</name>
    <name type="common">Triatomid bug</name>
    <dbReference type="NCBI Taxonomy" id="13249"/>
    <lineage>
        <taxon>Eukaryota</taxon>
        <taxon>Metazoa</taxon>
        <taxon>Ecdysozoa</taxon>
        <taxon>Arthropoda</taxon>
        <taxon>Hexapoda</taxon>
        <taxon>Insecta</taxon>
        <taxon>Pterygota</taxon>
        <taxon>Neoptera</taxon>
        <taxon>Paraneoptera</taxon>
        <taxon>Hemiptera</taxon>
        <taxon>Heteroptera</taxon>
        <taxon>Panheteroptera</taxon>
        <taxon>Cimicomorpha</taxon>
        <taxon>Reduviidae</taxon>
        <taxon>Triatominae</taxon>
        <taxon>Rhodnius</taxon>
    </lineage>
</organism>
<dbReference type="Proteomes" id="UP000015103">
    <property type="component" value="Unassembled WGS sequence"/>
</dbReference>
<evidence type="ECO:0000313" key="1">
    <source>
        <dbReference type="EnsemblMetazoa" id="RPRC006936-PA"/>
    </source>
</evidence>